<dbReference type="SUPFAM" id="SSF52402">
    <property type="entry name" value="Adenine nucleotide alpha hydrolases-like"/>
    <property type="match status" value="1"/>
</dbReference>
<dbReference type="CDD" id="cd01991">
    <property type="entry name" value="Asn_synthase_B_C"/>
    <property type="match status" value="1"/>
</dbReference>
<dbReference type="Proteomes" id="UP000000370">
    <property type="component" value="Chromosome"/>
</dbReference>
<gene>
    <name evidence="13" type="ordered locus">Cphy_2936</name>
</gene>
<name>A9KPL9_LACP7</name>
<dbReference type="Gene3D" id="3.60.20.10">
    <property type="entry name" value="Glutamine Phosphoribosylpyrophosphate, subunit 1, domain 1"/>
    <property type="match status" value="1"/>
</dbReference>
<evidence type="ECO:0000256" key="1">
    <source>
        <dbReference type="ARBA" id="ARBA00005187"/>
    </source>
</evidence>
<evidence type="ECO:0000259" key="12">
    <source>
        <dbReference type="PROSITE" id="PS51278"/>
    </source>
</evidence>
<keyword evidence="7 9" id="KW-0315">Glutamine amidotransferase</keyword>
<dbReference type="PANTHER" id="PTHR43284">
    <property type="entry name" value="ASPARAGINE SYNTHETASE (GLUTAMINE-HYDROLYZING)"/>
    <property type="match status" value="1"/>
</dbReference>
<feature type="domain" description="Glutamine amidotransferase type-2" evidence="12">
    <location>
        <begin position="2"/>
        <end position="220"/>
    </location>
</feature>
<evidence type="ECO:0000313" key="14">
    <source>
        <dbReference type="Proteomes" id="UP000000370"/>
    </source>
</evidence>
<dbReference type="CDD" id="cd00712">
    <property type="entry name" value="AsnB"/>
    <property type="match status" value="1"/>
</dbReference>
<comment type="catalytic activity">
    <reaction evidence="8">
        <text>L-aspartate + L-glutamine + ATP + H2O = L-asparagine + L-glutamate + AMP + diphosphate + H(+)</text>
        <dbReference type="Rhea" id="RHEA:12228"/>
        <dbReference type="ChEBI" id="CHEBI:15377"/>
        <dbReference type="ChEBI" id="CHEBI:15378"/>
        <dbReference type="ChEBI" id="CHEBI:29985"/>
        <dbReference type="ChEBI" id="CHEBI:29991"/>
        <dbReference type="ChEBI" id="CHEBI:30616"/>
        <dbReference type="ChEBI" id="CHEBI:33019"/>
        <dbReference type="ChEBI" id="CHEBI:58048"/>
        <dbReference type="ChEBI" id="CHEBI:58359"/>
        <dbReference type="ChEBI" id="CHEBI:456215"/>
        <dbReference type="EC" id="6.3.5.4"/>
    </reaction>
</comment>
<organism evidence="13 14">
    <name type="scientific">Lachnoclostridium phytofermentans (strain ATCC 700394 / DSM 18823 / ISDg)</name>
    <name type="common">Clostridium phytofermentans</name>
    <dbReference type="NCBI Taxonomy" id="357809"/>
    <lineage>
        <taxon>Bacteria</taxon>
        <taxon>Bacillati</taxon>
        <taxon>Bacillota</taxon>
        <taxon>Clostridia</taxon>
        <taxon>Lachnospirales</taxon>
        <taxon>Lachnospiraceae</taxon>
    </lineage>
</organism>
<dbReference type="Pfam" id="PF13537">
    <property type="entry name" value="GATase_7"/>
    <property type="match status" value="1"/>
</dbReference>
<dbReference type="GO" id="GO:0005829">
    <property type="term" value="C:cytosol"/>
    <property type="evidence" value="ECO:0007669"/>
    <property type="project" value="TreeGrafter"/>
</dbReference>
<evidence type="ECO:0000256" key="7">
    <source>
        <dbReference type="ARBA" id="ARBA00022962"/>
    </source>
</evidence>
<dbReference type="PANTHER" id="PTHR43284:SF1">
    <property type="entry name" value="ASPARAGINE SYNTHETASE"/>
    <property type="match status" value="1"/>
</dbReference>
<dbReference type="InterPro" id="IPR001962">
    <property type="entry name" value="Asn_synthase"/>
</dbReference>
<sequence>MCGIAGFYHPRQNYLEKESYYKTILNCMTKRLYHRGPDEQGIYLNEHIGLAHARLSIIDLVSGGQPMLRSFGERTYVIVYNGEIYNAEELKKELQQQGMSFQTTCDTEVILLGFIANGPDFVKKLNGIFAYAIIDVAKNSLYLFRDQAGVKPLFYTLYEDTLIFSSEIKGLFEYPGFTPKVTSEGLNEIFSIGPAKTPGCGVFDKVKEVLPGEMVCYNQSGFTKELYWKLVSKPHEDSYEETMERTGFLVTDAIRRQMVSDVPICTFLSGGIDSSIVTAVCANELKKKNKQLDTFSFDFVNNEEFFKANKFQPSRDLPYALKMAEHFNTNHHLLECDNVMLAKRLHDSVLARDLPAMADIDSSILHFCSLVKQYDKVALTGECADEIFGGYPWFHSEEAKKSHSFPWSRDLSARKQLLKDEFLQCLHMDEYVQNAYETTVSETPYLAEDSEDERRLREISYLNLKWFMQTLLDRMDRTSMYSGLEARVPFADIRIIEYLWNVPFSMKAPDGIVKGLLRMSCSGLLPDDILWRKKSPYPKTYDPGYESLVATQLLEVMNDSSSPIVSFIDKKKLDSFLHTPSDYGKPWYGQLMAGPQTLAYLLMINDWLETYHIETVI</sequence>
<dbReference type="HOGENOM" id="CLU_014658_3_2_9"/>
<dbReference type="OrthoDB" id="9763290at2"/>
<comment type="pathway">
    <text evidence="1">Amino-acid biosynthesis; L-asparagine biosynthesis; L-asparagine from L-aspartate (L-Gln route): step 1/1.</text>
</comment>
<dbReference type="GO" id="GO:0006529">
    <property type="term" value="P:asparagine biosynthetic process"/>
    <property type="evidence" value="ECO:0007669"/>
    <property type="project" value="UniProtKB-KW"/>
</dbReference>
<evidence type="ECO:0000256" key="11">
    <source>
        <dbReference type="PIRSR" id="PIRSR001589-3"/>
    </source>
</evidence>
<keyword evidence="9" id="KW-0028">Amino-acid biosynthesis</keyword>
<dbReference type="NCBIfam" id="TIGR01536">
    <property type="entry name" value="asn_synth_AEB"/>
    <property type="match status" value="1"/>
</dbReference>
<dbReference type="EC" id="6.3.5.4" evidence="3"/>
<dbReference type="RefSeq" id="WP_012200944.1">
    <property type="nucleotide sequence ID" value="NC_010001.1"/>
</dbReference>
<accession>A9KPL9</accession>
<keyword evidence="14" id="KW-1185">Reference proteome</keyword>
<keyword evidence="4 10" id="KW-0547">Nucleotide-binding</keyword>
<evidence type="ECO:0000313" key="13">
    <source>
        <dbReference type="EMBL" id="ABX43293.1"/>
    </source>
</evidence>
<dbReference type="SUPFAM" id="SSF56235">
    <property type="entry name" value="N-terminal nucleophile aminohydrolases (Ntn hydrolases)"/>
    <property type="match status" value="1"/>
</dbReference>
<dbReference type="InterPro" id="IPR051786">
    <property type="entry name" value="ASN_synthetase/amidase"/>
</dbReference>
<evidence type="ECO:0000256" key="2">
    <source>
        <dbReference type="ARBA" id="ARBA00005752"/>
    </source>
</evidence>
<dbReference type="PROSITE" id="PS51278">
    <property type="entry name" value="GATASE_TYPE_2"/>
    <property type="match status" value="1"/>
</dbReference>
<reference evidence="14" key="1">
    <citation type="submission" date="2007-11" db="EMBL/GenBank/DDBJ databases">
        <title>Complete genome sequence of Clostridium phytofermentans ISDg.</title>
        <authorList>
            <person name="Leschine S.B."/>
            <person name="Warnick T.A."/>
            <person name="Blanchard J.L."/>
            <person name="Schnell D.J."/>
            <person name="Petit E.L."/>
            <person name="LaTouf W.G."/>
            <person name="Copeland A."/>
            <person name="Lucas S."/>
            <person name="Lapidus A."/>
            <person name="Barry K."/>
            <person name="Glavina del Rio T."/>
            <person name="Dalin E."/>
            <person name="Tice H."/>
            <person name="Pitluck S."/>
            <person name="Kiss H."/>
            <person name="Brettin T."/>
            <person name="Bruce D."/>
            <person name="Detter J.C."/>
            <person name="Han C."/>
            <person name="Kuske C."/>
            <person name="Schmutz J."/>
            <person name="Larimer F."/>
            <person name="Land M."/>
            <person name="Hauser L."/>
            <person name="Kyrpides N."/>
            <person name="Kim E.A."/>
            <person name="Richardson P."/>
        </authorList>
    </citation>
    <scope>NUCLEOTIDE SEQUENCE [LARGE SCALE GENOMIC DNA]</scope>
    <source>
        <strain evidence="14">ATCC 700394 / DSM 18823 / ISDg</strain>
    </source>
</reference>
<dbReference type="InterPro" id="IPR017932">
    <property type="entry name" value="GATase_2_dom"/>
</dbReference>
<evidence type="ECO:0000256" key="9">
    <source>
        <dbReference type="PIRSR" id="PIRSR001589-1"/>
    </source>
</evidence>
<evidence type="ECO:0000256" key="6">
    <source>
        <dbReference type="ARBA" id="ARBA00022888"/>
    </source>
</evidence>
<keyword evidence="13" id="KW-0436">Ligase</keyword>
<dbReference type="InterPro" id="IPR033738">
    <property type="entry name" value="AsnB_N"/>
</dbReference>
<proteinExistence type="inferred from homology"/>
<dbReference type="STRING" id="357809.Cphy_2936"/>
<dbReference type="eggNOG" id="COG0367">
    <property type="taxonomic scope" value="Bacteria"/>
</dbReference>
<feature type="active site" description="For GATase activity" evidence="9">
    <location>
        <position position="2"/>
    </location>
</feature>
<dbReference type="GO" id="GO:0004066">
    <property type="term" value="F:asparagine synthase (glutamine-hydrolyzing) activity"/>
    <property type="evidence" value="ECO:0007669"/>
    <property type="project" value="UniProtKB-EC"/>
</dbReference>
<dbReference type="AlphaFoldDB" id="A9KPL9"/>
<keyword evidence="6 9" id="KW-0061">Asparagine biosynthesis</keyword>
<evidence type="ECO:0000256" key="3">
    <source>
        <dbReference type="ARBA" id="ARBA00012737"/>
    </source>
</evidence>
<dbReference type="Pfam" id="PF00733">
    <property type="entry name" value="Asn_synthase"/>
    <property type="match status" value="1"/>
</dbReference>
<evidence type="ECO:0000256" key="8">
    <source>
        <dbReference type="ARBA" id="ARBA00048741"/>
    </source>
</evidence>
<keyword evidence="5 10" id="KW-0067">ATP-binding</keyword>
<feature type="site" description="Important for beta-aspartyl-AMP intermediate formation" evidence="11">
    <location>
        <position position="382"/>
    </location>
</feature>
<dbReference type="EMBL" id="CP000885">
    <property type="protein sequence ID" value="ABX43293.1"/>
    <property type="molecule type" value="Genomic_DNA"/>
</dbReference>
<dbReference type="KEGG" id="cpy:Cphy_2936"/>
<evidence type="ECO:0000256" key="10">
    <source>
        <dbReference type="PIRSR" id="PIRSR001589-2"/>
    </source>
</evidence>
<dbReference type="InterPro" id="IPR029055">
    <property type="entry name" value="Ntn_hydrolases_N"/>
</dbReference>
<comment type="similarity">
    <text evidence="2">Belongs to the asparagine synthetase family.</text>
</comment>
<evidence type="ECO:0000256" key="4">
    <source>
        <dbReference type="ARBA" id="ARBA00022741"/>
    </source>
</evidence>
<dbReference type="PIRSF" id="PIRSF001589">
    <property type="entry name" value="Asn_synthetase_glu-h"/>
    <property type="match status" value="1"/>
</dbReference>
<evidence type="ECO:0000256" key="5">
    <source>
        <dbReference type="ARBA" id="ARBA00022840"/>
    </source>
</evidence>
<protein>
    <recommendedName>
        <fullName evidence="3">asparagine synthase (glutamine-hydrolyzing)</fullName>
        <ecNumber evidence="3">6.3.5.4</ecNumber>
    </recommendedName>
</protein>
<feature type="binding site" evidence="10">
    <location>
        <position position="106"/>
    </location>
    <ligand>
        <name>L-glutamine</name>
        <dbReference type="ChEBI" id="CHEBI:58359"/>
    </ligand>
</feature>
<dbReference type="Gene3D" id="3.40.50.620">
    <property type="entry name" value="HUPs"/>
    <property type="match status" value="1"/>
</dbReference>
<dbReference type="InterPro" id="IPR014729">
    <property type="entry name" value="Rossmann-like_a/b/a_fold"/>
</dbReference>
<dbReference type="GO" id="GO:0005524">
    <property type="term" value="F:ATP binding"/>
    <property type="evidence" value="ECO:0007669"/>
    <property type="project" value="UniProtKB-KW"/>
</dbReference>
<dbReference type="InterPro" id="IPR006426">
    <property type="entry name" value="Asn_synth_AEB"/>
</dbReference>